<dbReference type="PATRIC" id="fig|1224163.3.peg.2537"/>
<proteinExistence type="predicted"/>
<feature type="domain" description="Bacterial Pleckstrin homology" evidence="1">
    <location>
        <begin position="2"/>
        <end position="125"/>
    </location>
</feature>
<dbReference type="Gene3D" id="2.30.29.50">
    <property type="entry name" value="Bacterial Pleckstrin homology domain"/>
    <property type="match status" value="1"/>
</dbReference>
<dbReference type="PANTHER" id="PTHR35796">
    <property type="entry name" value="HYPOTHETICAL CYTOSOLIC PROTEIN"/>
    <property type="match status" value="1"/>
</dbReference>
<dbReference type="eggNOG" id="ENOG503172B">
    <property type="taxonomic scope" value="Bacteria"/>
</dbReference>
<dbReference type="InterPro" id="IPR012544">
    <property type="entry name" value="PHb"/>
</dbReference>
<name>S5SXY6_9CORY</name>
<organism evidence="2 3">
    <name type="scientific">Corynebacterium maris DSM 45190</name>
    <dbReference type="NCBI Taxonomy" id="1224163"/>
    <lineage>
        <taxon>Bacteria</taxon>
        <taxon>Bacillati</taxon>
        <taxon>Actinomycetota</taxon>
        <taxon>Actinomycetes</taxon>
        <taxon>Mycobacteriales</taxon>
        <taxon>Corynebacteriaceae</taxon>
        <taxon>Corynebacterium</taxon>
    </lineage>
</organism>
<protein>
    <recommendedName>
        <fullName evidence="1">Bacterial Pleckstrin homology domain-containing protein</fullName>
    </recommendedName>
</protein>
<dbReference type="Proteomes" id="UP000015388">
    <property type="component" value="Chromosome"/>
</dbReference>
<keyword evidence="3" id="KW-1185">Reference proteome</keyword>
<dbReference type="OrthoDB" id="3199551at2"/>
<evidence type="ECO:0000259" key="1">
    <source>
        <dbReference type="Pfam" id="PF08000"/>
    </source>
</evidence>
<dbReference type="CDD" id="cd13225">
    <property type="entry name" value="PH-like_bacteria"/>
    <property type="match status" value="1"/>
</dbReference>
<accession>S5SXY6</accession>
<sequence length="129" mass="14409">MGFFDSMMGNAGNMDPQDVVNKLAEDRVLIDGERVVKAFNLFRDFVVFTDWRIISVDVQGLTGKKKSYETLPYSSISRFSVETAGTMDMDSEIDIYVSSATTPTVALEIRDNEALKEIQNLLATALRKS</sequence>
<dbReference type="EMBL" id="CP003924">
    <property type="protein sequence ID" value="AGS35982.1"/>
    <property type="molecule type" value="Genomic_DNA"/>
</dbReference>
<dbReference type="STRING" id="1224163.B841_12560"/>
<reference evidence="2 3" key="1">
    <citation type="submission" date="2012-11" db="EMBL/GenBank/DDBJ databases">
        <title>The complete genome sequence of Corynebacterium maris Coryn-1 (=DSM 45190).</title>
        <authorList>
            <person name="Schaffert L."/>
            <person name="Albersmeier A."/>
            <person name="Kalinowski J."/>
            <person name="Ruckert C."/>
        </authorList>
    </citation>
    <scope>NUCLEOTIDE SEQUENCE [LARGE SCALE GENOMIC DNA]</scope>
    <source>
        <strain evidence="3">Coryn-1</strain>
    </source>
</reference>
<dbReference type="PANTHER" id="PTHR35796:SF3">
    <property type="entry name" value="BHLH DOMAIN-CONTAINING PROTEIN"/>
    <property type="match status" value="1"/>
</dbReference>
<dbReference type="SUPFAM" id="SSF50729">
    <property type="entry name" value="PH domain-like"/>
    <property type="match status" value="1"/>
</dbReference>
<dbReference type="HOGENOM" id="CLU_137895_0_0_11"/>
<gene>
    <name evidence="2" type="ORF">B841_12560</name>
</gene>
<dbReference type="InterPro" id="IPR037063">
    <property type="entry name" value="PHb_sf"/>
</dbReference>
<dbReference type="Pfam" id="PF08000">
    <property type="entry name" value="bPH_1"/>
    <property type="match status" value="1"/>
</dbReference>
<evidence type="ECO:0000313" key="2">
    <source>
        <dbReference type="EMBL" id="AGS35982.1"/>
    </source>
</evidence>
<dbReference type="AlphaFoldDB" id="S5SXY6"/>
<evidence type="ECO:0000313" key="3">
    <source>
        <dbReference type="Proteomes" id="UP000015388"/>
    </source>
</evidence>
<dbReference type="RefSeq" id="WP_020936563.1">
    <property type="nucleotide sequence ID" value="NC_021915.1"/>
</dbReference>
<dbReference type="KEGG" id="cmd:B841_12560"/>